<feature type="domain" description="Phage tail collar" evidence="1">
    <location>
        <begin position="178"/>
        <end position="234"/>
    </location>
</feature>
<accession>A0ABQ4DNW9</accession>
<dbReference type="InterPro" id="IPR011083">
    <property type="entry name" value="Phage_tail_collar_dom"/>
</dbReference>
<evidence type="ECO:0000259" key="1">
    <source>
        <dbReference type="Pfam" id="PF07484"/>
    </source>
</evidence>
<organism evidence="2 3">
    <name type="scientific">Cellulomonas phragmiteti</name>
    <dbReference type="NCBI Taxonomy" id="478780"/>
    <lineage>
        <taxon>Bacteria</taxon>
        <taxon>Bacillati</taxon>
        <taxon>Actinomycetota</taxon>
        <taxon>Actinomycetes</taxon>
        <taxon>Micrococcales</taxon>
        <taxon>Cellulomonadaceae</taxon>
        <taxon>Cellulomonas</taxon>
    </lineage>
</organism>
<dbReference type="Proteomes" id="UP000614741">
    <property type="component" value="Unassembled WGS sequence"/>
</dbReference>
<dbReference type="Gene3D" id="3.90.1340.10">
    <property type="entry name" value="Phage tail collar domain"/>
    <property type="match status" value="2"/>
</dbReference>
<evidence type="ECO:0000313" key="2">
    <source>
        <dbReference type="EMBL" id="GIG40672.1"/>
    </source>
</evidence>
<dbReference type="InterPro" id="IPR037053">
    <property type="entry name" value="Phage_tail_collar_dom_sf"/>
</dbReference>
<evidence type="ECO:0000313" key="3">
    <source>
        <dbReference type="Proteomes" id="UP000614741"/>
    </source>
</evidence>
<keyword evidence="3" id="KW-1185">Reference proteome</keyword>
<proteinExistence type="predicted"/>
<dbReference type="Pfam" id="PF07484">
    <property type="entry name" value="Collar"/>
    <property type="match status" value="2"/>
</dbReference>
<dbReference type="RefSeq" id="WP_203674590.1">
    <property type="nucleotide sequence ID" value="NZ_BONP01000014.1"/>
</dbReference>
<dbReference type="SUPFAM" id="SSF88874">
    <property type="entry name" value="Receptor-binding domain of short tail fibre protein gp12"/>
    <property type="match status" value="2"/>
</dbReference>
<gene>
    <name evidence="2" type="ORF">Cph01nite_24340</name>
</gene>
<comment type="caution">
    <text evidence="2">The sequence shown here is derived from an EMBL/GenBank/DDBJ whole genome shotgun (WGS) entry which is preliminary data.</text>
</comment>
<dbReference type="EMBL" id="BONP01000014">
    <property type="protein sequence ID" value="GIG40672.1"/>
    <property type="molecule type" value="Genomic_DNA"/>
</dbReference>
<protein>
    <recommendedName>
        <fullName evidence="1">Phage tail collar domain-containing protein</fullName>
    </recommendedName>
</protein>
<feature type="domain" description="Phage tail collar" evidence="1">
    <location>
        <begin position="6"/>
        <end position="62"/>
    </location>
</feature>
<reference evidence="2 3" key="1">
    <citation type="submission" date="2021-01" db="EMBL/GenBank/DDBJ databases">
        <title>Whole genome shotgun sequence of Cellulomonas phragmiteti NBRC 110785.</title>
        <authorList>
            <person name="Komaki H."/>
            <person name="Tamura T."/>
        </authorList>
    </citation>
    <scope>NUCLEOTIDE SEQUENCE [LARGE SCALE GENOMIC DNA]</scope>
    <source>
        <strain evidence="2 3">NBRC 110785</strain>
    </source>
</reference>
<sequence length="334" mass="33954">MTGFIGEVRMFGATFVPRGWVPCDGRLLSISEHQAAFTVIGTTYGGDGQSTFAVPDLRGRTPLGAGTGPGRTPRTLGEVGGSETVTLTTQQMPGHQHPVLASGAQATATSPDGATWGVAPDSAPYAAPPGAVTMAPQALGAAGGNLPHENRSPVLGVVFGLCVEGYYPTGDDDDTTMGEIRLWAGPTPPGRWLVCDGSQLSISTNQALFSILGTQFGGNGVQTFALPDLRGRVPVHAGASATSGATGGAEQVTVLTSQLPQHTHTAQATTAAATSGSPAGTTWAVAERPRYAPSPQVAATPSGVSGATQPHPNMPPYTVLSFVIATQGVYPSRN</sequence>
<name>A0ABQ4DNW9_9CELL</name>